<sequence length="108" mass="11576">MTKEKALESFRKPPLSHNCAQAVAHAVGQDDRVEEFSGCGTGRAPDGLCGALYCAMTLAGNDAAAVSEAFEKKLGYTHCRDLKQKGRVPCPDCVFCAAEILEEKLTAR</sequence>
<evidence type="ECO:0000313" key="1">
    <source>
        <dbReference type="EMBL" id="HIV03794.1"/>
    </source>
</evidence>
<evidence type="ECO:0000313" key="2">
    <source>
        <dbReference type="Proteomes" id="UP000886812"/>
    </source>
</evidence>
<dbReference type="AlphaFoldDB" id="A0A9D1NIL5"/>
<dbReference type="Proteomes" id="UP000886812">
    <property type="component" value="Unassembled WGS sequence"/>
</dbReference>
<evidence type="ECO:0008006" key="3">
    <source>
        <dbReference type="Google" id="ProtNLM"/>
    </source>
</evidence>
<gene>
    <name evidence="1" type="ORF">IAC75_01425</name>
</gene>
<proteinExistence type="predicted"/>
<reference evidence="1" key="2">
    <citation type="journal article" date="2021" name="PeerJ">
        <title>Extensive microbial diversity within the chicken gut microbiome revealed by metagenomics and culture.</title>
        <authorList>
            <person name="Gilroy R."/>
            <person name="Ravi A."/>
            <person name="Getino M."/>
            <person name="Pursley I."/>
            <person name="Horton D.L."/>
            <person name="Alikhan N.F."/>
            <person name="Baker D."/>
            <person name="Gharbi K."/>
            <person name="Hall N."/>
            <person name="Watson M."/>
            <person name="Adriaenssens E.M."/>
            <person name="Foster-Nyarko E."/>
            <person name="Jarju S."/>
            <person name="Secka A."/>
            <person name="Antonio M."/>
            <person name="Oren A."/>
            <person name="Chaudhuri R.R."/>
            <person name="La Ragione R."/>
            <person name="Hildebrand F."/>
            <person name="Pallen M.J."/>
        </authorList>
    </citation>
    <scope>NUCLEOTIDE SEQUENCE</scope>
    <source>
        <strain evidence="1">10669</strain>
    </source>
</reference>
<organism evidence="1 2">
    <name type="scientific">Candidatus Spyradosoma merdigallinarum</name>
    <dbReference type="NCBI Taxonomy" id="2840950"/>
    <lineage>
        <taxon>Bacteria</taxon>
        <taxon>Pseudomonadati</taxon>
        <taxon>Verrucomicrobiota</taxon>
        <taxon>Opitutia</taxon>
        <taxon>Opitutia incertae sedis</taxon>
        <taxon>Candidatus Spyradosoma</taxon>
    </lineage>
</organism>
<protein>
    <recommendedName>
        <fullName evidence="3">C_GCAxxG_C_C family protein</fullName>
    </recommendedName>
</protein>
<dbReference type="EMBL" id="DVOG01000039">
    <property type="protein sequence ID" value="HIV03794.1"/>
    <property type="molecule type" value="Genomic_DNA"/>
</dbReference>
<comment type="caution">
    <text evidence="1">The sequence shown here is derived from an EMBL/GenBank/DDBJ whole genome shotgun (WGS) entry which is preliminary data.</text>
</comment>
<name>A0A9D1NIL5_9BACT</name>
<accession>A0A9D1NIL5</accession>
<reference evidence="1" key="1">
    <citation type="submission" date="2020-10" db="EMBL/GenBank/DDBJ databases">
        <authorList>
            <person name="Gilroy R."/>
        </authorList>
    </citation>
    <scope>NUCLEOTIDE SEQUENCE</scope>
    <source>
        <strain evidence="1">10669</strain>
    </source>
</reference>